<keyword evidence="1" id="KW-0175">Coiled coil</keyword>
<dbReference type="PANTHER" id="PTHR46354">
    <property type="entry name" value="DOG1 DOMAIN-CONTAINING PROTEIN"/>
    <property type="match status" value="1"/>
</dbReference>
<evidence type="ECO:0000256" key="1">
    <source>
        <dbReference type="SAM" id="Coils"/>
    </source>
</evidence>
<protein>
    <recommendedName>
        <fullName evidence="2">DOG1 domain-containing protein</fullName>
    </recommendedName>
</protein>
<dbReference type="EMBL" id="JAYDYQ010001087">
    <property type="protein sequence ID" value="KAK4490913.1"/>
    <property type="molecule type" value="Genomic_DNA"/>
</dbReference>
<proteinExistence type="predicted"/>
<dbReference type="Pfam" id="PF14144">
    <property type="entry name" value="DOG1"/>
    <property type="match status" value="1"/>
</dbReference>
<evidence type="ECO:0000259" key="2">
    <source>
        <dbReference type="PROSITE" id="PS51806"/>
    </source>
</evidence>
<comment type="caution">
    <text evidence="3">The sequence shown here is derived from an EMBL/GenBank/DDBJ whole genome shotgun (WGS) entry which is preliminary data.</text>
</comment>
<evidence type="ECO:0000313" key="4">
    <source>
        <dbReference type="Proteomes" id="UP001291926"/>
    </source>
</evidence>
<feature type="domain" description="DOG1" evidence="2">
    <location>
        <begin position="6"/>
        <end position="254"/>
    </location>
</feature>
<name>A0ABR0DQ41_9LAMI</name>
<accession>A0ABR0DQ41</accession>
<dbReference type="PROSITE" id="PS51806">
    <property type="entry name" value="DOG1"/>
    <property type="match status" value="1"/>
</dbReference>
<reference evidence="3 4" key="1">
    <citation type="journal article" date="2023" name="bioRxiv">
        <title>Genome report: Whole genome sequence and annotation of Penstemon davidsonii.</title>
        <authorList>
            <person name="Ostevik K.L."/>
            <person name="Alabady M."/>
            <person name="Zhang M."/>
            <person name="Rausher M.D."/>
        </authorList>
    </citation>
    <scope>NUCLEOTIDE SEQUENCE [LARGE SCALE GENOMIC DNA]</scope>
    <source>
        <strain evidence="3">DNT005</strain>
        <tissue evidence="3">Whole leaf</tissue>
    </source>
</reference>
<keyword evidence="4" id="KW-1185">Reference proteome</keyword>
<evidence type="ECO:0000313" key="3">
    <source>
        <dbReference type="EMBL" id="KAK4490913.1"/>
    </source>
</evidence>
<dbReference type="PANTHER" id="PTHR46354:SF28">
    <property type="entry name" value="TRANSCRIPTION FACTOR TGA2-LIKE"/>
    <property type="match status" value="1"/>
</dbReference>
<gene>
    <name evidence="3" type="ORF">RD792_001631</name>
</gene>
<organism evidence="3 4">
    <name type="scientific">Penstemon davidsonii</name>
    <dbReference type="NCBI Taxonomy" id="160366"/>
    <lineage>
        <taxon>Eukaryota</taxon>
        <taxon>Viridiplantae</taxon>
        <taxon>Streptophyta</taxon>
        <taxon>Embryophyta</taxon>
        <taxon>Tracheophyta</taxon>
        <taxon>Spermatophyta</taxon>
        <taxon>Magnoliopsida</taxon>
        <taxon>eudicotyledons</taxon>
        <taxon>Gunneridae</taxon>
        <taxon>Pentapetalae</taxon>
        <taxon>asterids</taxon>
        <taxon>lamiids</taxon>
        <taxon>Lamiales</taxon>
        <taxon>Plantaginaceae</taxon>
        <taxon>Cheloneae</taxon>
        <taxon>Penstemon</taxon>
    </lineage>
</organism>
<feature type="coiled-coil region" evidence="1">
    <location>
        <begin position="189"/>
        <end position="216"/>
    </location>
</feature>
<sequence>MSSSDKASEHCLYQEWMSLQEQELSELLQKSLNKSNNNPETITTTANDADINELLNKIIKHFEDYADRRSCLIRRLNDPSAFFSPSWCTSFENSLLWVAGCRPSSYFSLVYALCGSDIESKLSEFFEDGSSSKFPHLSVSQLGSIDNLQRRIILEEEKLSTKVAMLQQDMVDMPLALVARKSGPDHQFNSDAKDAISKIEQAMVAAIEEADQLRVNTVKELFTILTPIQALEYIISAKKLRFCMQTWGLERDRDHGRK</sequence>
<dbReference type="Proteomes" id="UP001291926">
    <property type="component" value="Unassembled WGS sequence"/>
</dbReference>
<dbReference type="InterPro" id="IPR051886">
    <property type="entry name" value="Seed_Dev/Stress_Resp_Reg"/>
</dbReference>
<dbReference type="InterPro" id="IPR025422">
    <property type="entry name" value="TGA_domain"/>
</dbReference>